<feature type="region of interest" description="Disordered" evidence="3">
    <location>
        <begin position="410"/>
        <end position="483"/>
    </location>
</feature>
<dbReference type="Pfam" id="PF00076">
    <property type="entry name" value="RRM_1"/>
    <property type="match status" value="1"/>
</dbReference>
<dbReference type="SUPFAM" id="SSF82708">
    <property type="entry name" value="R3H domain"/>
    <property type="match status" value="1"/>
</dbReference>
<dbReference type="PROSITE" id="PS51938">
    <property type="entry name" value="SUZ_C"/>
    <property type="match status" value="1"/>
</dbReference>
<feature type="compositionally biased region" description="Low complexity" evidence="3">
    <location>
        <begin position="45"/>
        <end position="54"/>
    </location>
</feature>
<feature type="region of interest" description="Disordered" evidence="3">
    <location>
        <begin position="567"/>
        <end position="685"/>
    </location>
</feature>
<dbReference type="InterPro" id="IPR036867">
    <property type="entry name" value="R3H_dom_sf"/>
</dbReference>
<proteinExistence type="predicted"/>
<protein>
    <recommendedName>
        <fullName evidence="9">RRM domain-containing protein</fullName>
    </recommendedName>
</protein>
<dbReference type="CDD" id="cd02639">
    <property type="entry name" value="R3H_RRM"/>
    <property type="match status" value="1"/>
</dbReference>
<dbReference type="Gene3D" id="3.30.1370.50">
    <property type="entry name" value="R3H-like domain"/>
    <property type="match status" value="1"/>
</dbReference>
<dbReference type="SMART" id="SM00393">
    <property type="entry name" value="R3H"/>
    <property type="match status" value="1"/>
</dbReference>
<dbReference type="PANTHER" id="PTHR23003:SF17">
    <property type="entry name" value="RNA-BINDING PROTEIN PIN4"/>
    <property type="match status" value="1"/>
</dbReference>
<feature type="domain" description="RRM" evidence="4">
    <location>
        <begin position="181"/>
        <end position="259"/>
    </location>
</feature>
<dbReference type="SUPFAM" id="SSF54928">
    <property type="entry name" value="RNA-binding domain, RBD"/>
    <property type="match status" value="1"/>
</dbReference>
<feature type="compositionally biased region" description="Low complexity" evidence="3">
    <location>
        <begin position="627"/>
        <end position="657"/>
    </location>
</feature>
<comment type="caution">
    <text evidence="7">The sequence shown here is derived from an EMBL/GenBank/DDBJ whole genome shotgun (WGS) entry which is preliminary data.</text>
</comment>
<evidence type="ECO:0000259" key="6">
    <source>
        <dbReference type="PROSITE" id="PS51938"/>
    </source>
</evidence>
<dbReference type="InterPro" id="IPR050374">
    <property type="entry name" value="RRT5_SRSF_SR"/>
</dbReference>
<dbReference type="InterPro" id="IPR035979">
    <property type="entry name" value="RBD_domain_sf"/>
</dbReference>
<feature type="compositionally biased region" description="Low complexity" evidence="3">
    <location>
        <begin position="90"/>
        <end position="109"/>
    </location>
</feature>
<dbReference type="InterPro" id="IPR034186">
    <property type="entry name" value="PIN4-like_RRM"/>
</dbReference>
<name>A0ABR3BND3_9TREE</name>
<dbReference type="PROSITE" id="PS51061">
    <property type="entry name" value="R3H"/>
    <property type="match status" value="1"/>
</dbReference>
<feature type="compositionally biased region" description="Low complexity" evidence="3">
    <location>
        <begin position="311"/>
        <end position="325"/>
    </location>
</feature>
<feature type="compositionally biased region" description="Polar residues" evidence="3">
    <location>
        <begin position="1"/>
        <end position="24"/>
    </location>
</feature>
<reference evidence="8" key="1">
    <citation type="submission" date="2015-01" db="EMBL/GenBank/DDBJ databases">
        <title>The Genome Sequence of Cryptococcus gattii MMRL2647.</title>
        <authorList>
            <consortium name="The Broad Institute Genomics Platform"/>
            <person name="Cuomo C."/>
            <person name="Litvintseva A."/>
            <person name="Chen Y."/>
            <person name="Heitman J."/>
            <person name="Sun S."/>
            <person name="Springer D."/>
            <person name="Dromer F."/>
            <person name="Young S."/>
            <person name="Zeng Q."/>
            <person name="Gargeya S."/>
            <person name="Abouelleil A."/>
            <person name="Alvarado L."/>
            <person name="Chapman S.B."/>
            <person name="Gainer-Dewar J."/>
            <person name="Goldberg J."/>
            <person name="Griggs A."/>
            <person name="Gujja S."/>
            <person name="Hansen M."/>
            <person name="Howarth C."/>
            <person name="Imamovic A."/>
            <person name="Larimer J."/>
            <person name="Murphy C."/>
            <person name="Naylor J."/>
            <person name="Pearson M."/>
            <person name="Priest M."/>
            <person name="Roberts A."/>
            <person name="Saif S."/>
            <person name="Shea T."/>
            <person name="Sykes S."/>
            <person name="Wortman J."/>
            <person name="Nusbaum C."/>
            <person name="Birren B."/>
        </authorList>
    </citation>
    <scope>NUCLEOTIDE SEQUENCE [LARGE SCALE GENOMIC DNA]</scope>
    <source>
        <strain evidence="8">IND107</strain>
    </source>
</reference>
<evidence type="ECO:0000259" key="4">
    <source>
        <dbReference type="PROSITE" id="PS50102"/>
    </source>
</evidence>
<evidence type="ECO:0000256" key="1">
    <source>
        <dbReference type="ARBA" id="ARBA00022884"/>
    </source>
</evidence>
<evidence type="ECO:0000313" key="7">
    <source>
        <dbReference type="EMBL" id="KAL0243777.1"/>
    </source>
</evidence>
<evidence type="ECO:0000259" key="5">
    <source>
        <dbReference type="PROSITE" id="PS51061"/>
    </source>
</evidence>
<dbReference type="SMART" id="SM00360">
    <property type="entry name" value="RRM"/>
    <property type="match status" value="1"/>
</dbReference>
<dbReference type="InterPro" id="IPR012677">
    <property type="entry name" value="Nucleotide-bd_a/b_plait_sf"/>
</dbReference>
<dbReference type="InterPro" id="IPR024642">
    <property type="entry name" value="SUZ-C"/>
</dbReference>
<evidence type="ECO:0000256" key="2">
    <source>
        <dbReference type="PROSITE-ProRule" id="PRU00176"/>
    </source>
</evidence>
<dbReference type="PANTHER" id="PTHR23003">
    <property type="entry name" value="RNA RECOGNITION MOTIF RRM DOMAIN CONTAINING PROTEIN"/>
    <property type="match status" value="1"/>
</dbReference>
<feature type="region of interest" description="Disordered" evidence="3">
    <location>
        <begin position="45"/>
        <end position="114"/>
    </location>
</feature>
<dbReference type="InterPro" id="IPR000504">
    <property type="entry name" value="RRM_dom"/>
</dbReference>
<dbReference type="PROSITE" id="PS50102">
    <property type="entry name" value="RRM"/>
    <property type="match status" value="1"/>
</dbReference>
<sequence length="755" mass="80574">MNTHSPPLLNLQSLSISPSTAGYQNPNTNNNYRYNTMFGAPAGMAAAPQPAASPDWSSGDKRSSRSGLPNNWYDPNEYRRDVPSPPSTLSPPSSIPTTASSNPRQLYPYQPQPSYPESGFSMPIGIVDTPSPPPMGYAPIGFSGAYTIPHQHPQISNPADGWRNGYAMPAIPTQDDDVIPTAIVIKNIPFAVSRETLLGVMESLGAPLPYAFNYHHDNGVFRGLAFANFRAPDEAASVVAALNGYDVQGRKLRVEYKKVLQPGEKDKIEREKALKRMRSLQFDRKKMPPPLTLPIRHHQPPTLVGYDHSPPHSASAASTNSNSQSDNLPSALDMNDPMTLDIYSRVLVFKEDRMRDELAFSKNLSPTERRIVHLVAQKLGLTSVTRGEEEQCVVVTREPQRPALLSTTSLTSPTYLSPHGSQQNSTSPISGGPNGGHSGVSGDSSPNLRYKKSMPDLRGFNGPSVARDPAKSLNPQRSSGNIREMGREYASMGAVGGRKLNGHGSAATLNVNVNGQSHAYGSGNGREQGYGGFSGLFGNSINDIPPVPPLPSGLGMHSKMYSVSSVNGVNGIGHGHTHSHSHSYSQTHSHAQNGRVSPEDLLSPTSATHFSGQQQIPSPQPQPSQPQQPQAQPSSQSSSQSQSQSQGHGQTQVQSQPLRNPRGPAGESRGFGGTQPSLNSMSGLGGLKSVATRSMIGGTGSGSATGPGSVIGGVPVSSSTSPVLVSLHIFFLNNYICSIENVFSCPLHHNYQSSF</sequence>
<dbReference type="CDD" id="cd12253">
    <property type="entry name" value="RRM_PIN4_like"/>
    <property type="match status" value="1"/>
</dbReference>
<keyword evidence="1 2" id="KW-0694">RNA-binding</keyword>
<accession>A0ABR3BND3</accession>
<dbReference type="RefSeq" id="XP_066612144.1">
    <property type="nucleotide sequence ID" value="XM_066759497.1"/>
</dbReference>
<evidence type="ECO:0008006" key="9">
    <source>
        <dbReference type="Google" id="ProtNLM"/>
    </source>
</evidence>
<keyword evidence="8" id="KW-1185">Reference proteome</keyword>
<gene>
    <name evidence="7" type="ORF">I308_105038</name>
</gene>
<dbReference type="Pfam" id="PF01424">
    <property type="entry name" value="R3H"/>
    <property type="match status" value="1"/>
</dbReference>
<evidence type="ECO:0000256" key="3">
    <source>
        <dbReference type="SAM" id="MobiDB-lite"/>
    </source>
</evidence>
<dbReference type="Gene3D" id="3.30.70.330">
    <property type="match status" value="1"/>
</dbReference>
<dbReference type="Proteomes" id="UP000054399">
    <property type="component" value="Unassembled WGS sequence"/>
</dbReference>
<feature type="region of interest" description="Disordered" evidence="3">
    <location>
        <begin position="1"/>
        <end position="28"/>
    </location>
</feature>
<feature type="region of interest" description="Disordered" evidence="3">
    <location>
        <begin position="285"/>
        <end position="335"/>
    </location>
</feature>
<organism evidence="7 8">
    <name type="scientific">Cryptococcus tetragattii IND107</name>
    <dbReference type="NCBI Taxonomy" id="1296105"/>
    <lineage>
        <taxon>Eukaryota</taxon>
        <taxon>Fungi</taxon>
        <taxon>Dikarya</taxon>
        <taxon>Basidiomycota</taxon>
        <taxon>Agaricomycotina</taxon>
        <taxon>Tremellomycetes</taxon>
        <taxon>Tremellales</taxon>
        <taxon>Cryptococcaceae</taxon>
        <taxon>Cryptococcus</taxon>
        <taxon>Cryptococcus gattii species complex</taxon>
    </lineage>
</organism>
<dbReference type="GeneID" id="91991894"/>
<dbReference type="InterPro" id="IPR034069">
    <property type="entry name" value="R3H_Cip2"/>
</dbReference>
<feature type="domain" description="R3H" evidence="5">
    <location>
        <begin position="336"/>
        <end position="400"/>
    </location>
</feature>
<dbReference type="EMBL" id="ATAM02000009">
    <property type="protein sequence ID" value="KAL0243777.1"/>
    <property type="molecule type" value="Genomic_DNA"/>
</dbReference>
<dbReference type="InterPro" id="IPR001374">
    <property type="entry name" value="R3H_dom"/>
</dbReference>
<reference evidence="7 8" key="2">
    <citation type="submission" date="2024-01" db="EMBL/GenBank/DDBJ databases">
        <title>Comparative genomics of Cryptococcus and Kwoniella reveals pathogenesis evolution and contrasting modes of karyotype evolution via chromosome fusion or intercentromeric recombination.</title>
        <authorList>
            <person name="Coelho M.A."/>
            <person name="David-Palma M."/>
            <person name="Shea T."/>
            <person name="Bowers K."/>
            <person name="Mcginley-Smith S."/>
            <person name="Mohammad A.W."/>
            <person name="Gnirke A."/>
            <person name="Yurkov A.M."/>
            <person name="Nowrousian M."/>
            <person name="Sun S."/>
            <person name="Cuomo C.A."/>
            <person name="Heitman J."/>
        </authorList>
    </citation>
    <scope>NUCLEOTIDE SEQUENCE [LARGE SCALE GENOMIC DNA]</scope>
    <source>
        <strain evidence="7 8">IND107</strain>
    </source>
</reference>
<feature type="domain" description="SUZ-C" evidence="6">
    <location>
        <begin position="624"/>
        <end position="675"/>
    </location>
</feature>
<evidence type="ECO:0000313" key="8">
    <source>
        <dbReference type="Proteomes" id="UP000054399"/>
    </source>
</evidence>